<accession>A0A8J2J0K8</accession>
<protein>
    <recommendedName>
        <fullName evidence="3">Lipase</fullName>
    </recommendedName>
</protein>
<evidence type="ECO:0000313" key="2">
    <source>
        <dbReference type="Proteomes" id="UP000708208"/>
    </source>
</evidence>
<comment type="caution">
    <text evidence="1">The sequence shown here is derived from an EMBL/GenBank/DDBJ whole genome shotgun (WGS) entry which is preliminary data.</text>
</comment>
<evidence type="ECO:0000313" key="1">
    <source>
        <dbReference type="EMBL" id="CAG7663075.1"/>
    </source>
</evidence>
<sequence>TLVLYAQNDWLVTPEDSTRAFRELGNATSIQIALDAFSHMDFQYAADVKKEVYDQCIDFLV</sequence>
<organism evidence="1 2">
    <name type="scientific">Allacma fusca</name>
    <dbReference type="NCBI Taxonomy" id="39272"/>
    <lineage>
        <taxon>Eukaryota</taxon>
        <taxon>Metazoa</taxon>
        <taxon>Ecdysozoa</taxon>
        <taxon>Arthropoda</taxon>
        <taxon>Hexapoda</taxon>
        <taxon>Collembola</taxon>
        <taxon>Symphypleona</taxon>
        <taxon>Sminthuridae</taxon>
        <taxon>Allacma</taxon>
    </lineage>
</organism>
<dbReference type="AlphaFoldDB" id="A0A8J2J0K8"/>
<name>A0A8J2J0K8_9HEXA</name>
<proteinExistence type="predicted"/>
<evidence type="ECO:0008006" key="3">
    <source>
        <dbReference type="Google" id="ProtNLM"/>
    </source>
</evidence>
<dbReference type="OrthoDB" id="9974421at2759"/>
<reference evidence="1" key="1">
    <citation type="submission" date="2021-06" db="EMBL/GenBank/DDBJ databases">
        <authorList>
            <person name="Hodson N. C."/>
            <person name="Mongue J. A."/>
            <person name="Jaron S. K."/>
        </authorList>
    </citation>
    <scope>NUCLEOTIDE SEQUENCE</scope>
</reference>
<dbReference type="Proteomes" id="UP000708208">
    <property type="component" value="Unassembled WGS sequence"/>
</dbReference>
<dbReference type="EMBL" id="CAJVCH010008309">
    <property type="protein sequence ID" value="CAG7663075.1"/>
    <property type="molecule type" value="Genomic_DNA"/>
</dbReference>
<keyword evidence="2" id="KW-1185">Reference proteome</keyword>
<feature type="non-terminal residue" evidence="1">
    <location>
        <position position="61"/>
    </location>
</feature>
<gene>
    <name evidence="1" type="ORF">AFUS01_LOCUS1487</name>
</gene>